<accession>B5IHD9</accession>
<dbReference type="EMBL" id="CP001941">
    <property type="protein sequence ID" value="ADD08030.1"/>
    <property type="molecule type" value="Genomic_DNA"/>
</dbReference>
<proteinExistence type="inferred from homology"/>
<dbReference type="Gene3D" id="1.10.150.240">
    <property type="entry name" value="Putative phosphatase, domain 2"/>
    <property type="match status" value="1"/>
</dbReference>
<dbReference type="InterPro" id="IPR050155">
    <property type="entry name" value="HAD-like_hydrolase_sf"/>
</dbReference>
<dbReference type="NCBIfam" id="TIGR01549">
    <property type="entry name" value="HAD-SF-IA-v1"/>
    <property type="match status" value="1"/>
</dbReference>
<dbReference type="GO" id="GO:0008967">
    <property type="term" value="F:phosphoglycolate phosphatase activity"/>
    <property type="evidence" value="ECO:0007669"/>
    <property type="project" value="TreeGrafter"/>
</dbReference>
<dbReference type="RefSeq" id="WP_008086634.1">
    <property type="nucleotide sequence ID" value="NC_013926.1"/>
</dbReference>
<dbReference type="SFLD" id="SFLDG01129">
    <property type="entry name" value="C1.5:_HAD__Beta-PGM__Phosphata"/>
    <property type="match status" value="1"/>
</dbReference>
<comment type="similarity">
    <text evidence="1">Belongs to the HAD-like hydrolase superfamily.</text>
</comment>
<evidence type="ECO:0000313" key="2">
    <source>
        <dbReference type="EMBL" id="ADD08030.1"/>
    </source>
</evidence>
<dbReference type="InterPro" id="IPR036412">
    <property type="entry name" value="HAD-like_sf"/>
</dbReference>
<dbReference type="GeneID" id="8827159"/>
<evidence type="ECO:0000256" key="1">
    <source>
        <dbReference type="ARBA" id="ARBA00007958"/>
    </source>
</evidence>
<dbReference type="GO" id="GO:0005829">
    <property type="term" value="C:cytosol"/>
    <property type="evidence" value="ECO:0007669"/>
    <property type="project" value="TreeGrafter"/>
</dbReference>
<dbReference type="AlphaFoldDB" id="B5IHD9"/>
<dbReference type="eggNOG" id="arCOG02293">
    <property type="taxonomic scope" value="Archaea"/>
</dbReference>
<reference evidence="2" key="1">
    <citation type="submission" date="2010-02" db="EMBL/GenBank/DDBJ databases">
        <title>Complete sequence of Aciduliprofundum boonei T469.</title>
        <authorList>
            <consortium name="US DOE Joint Genome Institute"/>
            <person name="Lucas S."/>
            <person name="Copeland A."/>
            <person name="Lapidus A."/>
            <person name="Cheng J.-F."/>
            <person name="Bruce D."/>
            <person name="Goodwin L."/>
            <person name="Pitluck S."/>
            <person name="Saunders E."/>
            <person name="Detter J.C."/>
            <person name="Han C."/>
            <person name="Tapia R."/>
            <person name="Land M."/>
            <person name="Hauser L."/>
            <person name="Kyrpides N."/>
            <person name="Mikhailova N."/>
            <person name="Flores G."/>
            <person name="Reysenbach A.-L."/>
            <person name="Woyke T."/>
        </authorList>
    </citation>
    <scope>NUCLEOTIDE SEQUENCE</scope>
    <source>
        <strain evidence="2">T469</strain>
    </source>
</reference>
<dbReference type="KEGG" id="abi:Aboo_0218"/>
<protein>
    <submittedName>
        <fullName evidence="2">HAD-superfamily hydrolase, subfamily IA, variant 1</fullName>
    </submittedName>
</protein>
<organism evidence="2 3">
    <name type="scientific">Aciduliprofundum boonei (strain DSM 19572 / T469)</name>
    <dbReference type="NCBI Taxonomy" id="439481"/>
    <lineage>
        <taxon>Archaea</taxon>
        <taxon>Methanobacteriati</taxon>
        <taxon>Thermoplasmatota</taxon>
        <taxon>DHVE2 group</taxon>
        <taxon>Candidatus Aciduliprofundum</taxon>
    </lineage>
</organism>
<dbReference type="STRING" id="439481.Aboo_0218"/>
<keyword evidence="2" id="KW-0378">Hydrolase</keyword>
<dbReference type="Proteomes" id="UP000001400">
    <property type="component" value="Chromosome"/>
</dbReference>
<dbReference type="PANTHER" id="PTHR43434:SF1">
    <property type="entry name" value="PHOSPHOGLYCOLATE PHOSPHATASE"/>
    <property type="match status" value="1"/>
</dbReference>
<dbReference type="Pfam" id="PF13419">
    <property type="entry name" value="HAD_2"/>
    <property type="match status" value="1"/>
</dbReference>
<gene>
    <name evidence="2" type="ordered locus">Aboo_0218</name>
</gene>
<keyword evidence="3" id="KW-1185">Reference proteome</keyword>
<dbReference type="HOGENOM" id="CLU_045011_19_3_2"/>
<dbReference type="SFLD" id="SFLDG01135">
    <property type="entry name" value="C1.5.6:_HAD__Beta-PGM__Phospha"/>
    <property type="match status" value="1"/>
</dbReference>
<evidence type="ECO:0000313" key="3">
    <source>
        <dbReference type="Proteomes" id="UP000001400"/>
    </source>
</evidence>
<dbReference type="GO" id="GO:0006281">
    <property type="term" value="P:DNA repair"/>
    <property type="evidence" value="ECO:0007669"/>
    <property type="project" value="TreeGrafter"/>
</dbReference>
<dbReference type="Gene3D" id="3.40.50.1000">
    <property type="entry name" value="HAD superfamily/HAD-like"/>
    <property type="match status" value="1"/>
</dbReference>
<dbReference type="InterPro" id="IPR041492">
    <property type="entry name" value="HAD_2"/>
</dbReference>
<dbReference type="InterPro" id="IPR023214">
    <property type="entry name" value="HAD_sf"/>
</dbReference>
<dbReference type="InterPro" id="IPR006439">
    <property type="entry name" value="HAD-SF_hydro_IA"/>
</dbReference>
<dbReference type="OrthoDB" id="31229at2157"/>
<dbReference type="PANTHER" id="PTHR43434">
    <property type="entry name" value="PHOSPHOGLYCOLATE PHOSPHATASE"/>
    <property type="match status" value="1"/>
</dbReference>
<sequence length="206" mass="23820">MLVIFDLDGTLIDTKQEILAVFSQAFENLGKKLDYSKMEKNIGLPLEELLEALLGKYDKRFEEEIKRIYYSPRERKIRIFPGLDELIKNDGFKKAILTSKRRKTALTDLKYLGIDNYFPIIIGADDVEKRKPCKEGIEKIIELANCKDRKKVFMVGDTEMDILAAKRAGVKSVAVTWGFRDENFLKKYEPDYIARNSKELKDILGL</sequence>
<dbReference type="InterPro" id="IPR023198">
    <property type="entry name" value="PGP-like_dom2"/>
</dbReference>
<name>B5IHD9_ACIB4</name>
<dbReference type="SFLD" id="SFLDS00003">
    <property type="entry name" value="Haloacid_Dehalogenase"/>
    <property type="match status" value="1"/>
</dbReference>
<dbReference type="SUPFAM" id="SSF56784">
    <property type="entry name" value="HAD-like"/>
    <property type="match status" value="1"/>
</dbReference>